<dbReference type="CDD" id="cd22829">
    <property type="entry name" value="Gal_Rha_Lectin_EVA1_EVA1C_rpt2"/>
    <property type="match status" value="1"/>
</dbReference>
<evidence type="ECO:0000256" key="7">
    <source>
        <dbReference type="ARBA" id="ARBA00022989"/>
    </source>
</evidence>
<evidence type="ECO:0000259" key="11">
    <source>
        <dbReference type="PROSITE" id="PS50228"/>
    </source>
</evidence>
<reference evidence="12" key="1">
    <citation type="thesis" date="2021" institute="BYU ScholarsArchive" country="Provo, UT, USA">
        <title>Applications of and Algorithms for Genome Assembly and Genomic Analyses with an Emphasis on Marine Teleosts.</title>
        <authorList>
            <person name="Pickett B.D."/>
        </authorList>
    </citation>
    <scope>NUCLEOTIDE SEQUENCE</scope>
    <source>
        <strain evidence="12">HI-2016</strain>
    </source>
</reference>
<comment type="subcellular location">
    <subcellularLocation>
        <location evidence="1">Membrane</location>
        <topology evidence="1">Single-pass membrane protein</topology>
    </subcellularLocation>
</comment>
<dbReference type="EMBL" id="JAFBMS010000063">
    <property type="protein sequence ID" value="KAG9338653.1"/>
    <property type="molecule type" value="Genomic_DNA"/>
</dbReference>
<evidence type="ECO:0000313" key="12">
    <source>
        <dbReference type="EMBL" id="KAG9338653.1"/>
    </source>
</evidence>
<evidence type="ECO:0000256" key="3">
    <source>
        <dbReference type="ARBA" id="ARBA00022546"/>
    </source>
</evidence>
<protein>
    <recommendedName>
        <fullName evidence="11">SUEL-type lectin domain-containing protein</fullName>
    </recommendedName>
</protein>
<dbReference type="PANTHER" id="PTHR46780">
    <property type="entry name" value="PROTEIN EVA-1"/>
    <property type="match status" value="1"/>
</dbReference>
<evidence type="ECO:0000256" key="10">
    <source>
        <dbReference type="SAM" id="Phobius"/>
    </source>
</evidence>
<dbReference type="FunFam" id="2.60.120.740:FF:000003">
    <property type="entry name" value="Protein eva-1 homolog C"/>
    <property type="match status" value="1"/>
</dbReference>
<accession>A0A8T2NDT7</accession>
<dbReference type="Gene3D" id="2.60.120.740">
    <property type="match status" value="2"/>
</dbReference>
<keyword evidence="13" id="KW-1185">Reference proteome</keyword>
<keyword evidence="8 10" id="KW-0472">Membrane</keyword>
<proteinExistence type="inferred from homology"/>
<keyword evidence="6" id="KW-0677">Repeat</keyword>
<keyword evidence="3" id="KW-0348">Hemagglutinin</keyword>
<dbReference type="Proteomes" id="UP000824540">
    <property type="component" value="Unassembled WGS sequence"/>
</dbReference>
<evidence type="ECO:0000256" key="5">
    <source>
        <dbReference type="ARBA" id="ARBA00022734"/>
    </source>
</evidence>
<organism evidence="12 13">
    <name type="scientific">Albula glossodonta</name>
    <name type="common">roundjaw bonefish</name>
    <dbReference type="NCBI Taxonomy" id="121402"/>
    <lineage>
        <taxon>Eukaryota</taxon>
        <taxon>Metazoa</taxon>
        <taxon>Chordata</taxon>
        <taxon>Craniata</taxon>
        <taxon>Vertebrata</taxon>
        <taxon>Euteleostomi</taxon>
        <taxon>Actinopterygii</taxon>
        <taxon>Neopterygii</taxon>
        <taxon>Teleostei</taxon>
        <taxon>Albuliformes</taxon>
        <taxon>Albulidae</taxon>
        <taxon>Albula</taxon>
    </lineage>
</organism>
<evidence type="ECO:0000256" key="2">
    <source>
        <dbReference type="ARBA" id="ARBA00006023"/>
    </source>
</evidence>
<dbReference type="PROSITE" id="PS50228">
    <property type="entry name" value="SUEL_LECTIN"/>
    <property type="match status" value="2"/>
</dbReference>
<dbReference type="GO" id="GO:0016020">
    <property type="term" value="C:membrane"/>
    <property type="evidence" value="ECO:0007669"/>
    <property type="project" value="UniProtKB-SubCell"/>
</dbReference>
<evidence type="ECO:0000313" key="13">
    <source>
        <dbReference type="Proteomes" id="UP000824540"/>
    </source>
</evidence>
<evidence type="ECO:0000256" key="9">
    <source>
        <dbReference type="SAM" id="MobiDB-lite"/>
    </source>
</evidence>
<dbReference type="Pfam" id="PF14851">
    <property type="entry name" value="FAM176"/>
    <property type="match status" value="1"/>
</dbReference>
<dbReference type="GO" id="GO:0030246">
    <property type="term" value="F:carbohydrate binding"/>
    <property type="evidence" value="ECO:0007669"/>
    <property type="project" value="UniProtKB-KW"/>
</dbReference>
<dbReference type="InterPro" id="IPR039500">
    <property type="entry name" value="EVA1_dom"/>
</dbReference>
<evidence type="ECO:0000256" key="8">
    <source>
        <dbReference type="ARBA" id="ARBA00023136"/>
    </source>
</evidence>
<feature type="region of interest" description="Disordered" evidence="9">
    <location>
        <begin position="408"/>
        <end position="431"/>
    </location>
</feature>
<dbReference type="AlphaFoldDB" id="A0A8T2NDT7"/>
<feature type="domain" description="SUEL-type lectin" evidence="11">
    <location>
        <begin position="112"/>
        <end position="208"/>
    </location>
</feature>
<feature type="domain" description="SUEL-type lectin" evidence="11">
    <location>
        <begin position="217"/>
        <end position="309"/>
    </location>
</feature>
<evidence type="ECO:0000256" key="6">
    <source>
        <dbReference type="ARBA" id="ARBA00022737"/>
    </source>
</evidence>
<comment type="caution">
    <text evidence="12">The sequence shown here is derived from an EMBL/GenBank/DDBJ whole genome shotgun (WGS) entry which is preliminary data.</text>
</comment>
<dbReference type="Pfam" id="PF02140">
    <property type="entry name" value="SUEL_Lectin"/>
    <property type="match status" value="2"/>
</dbReference>
<feature type="compositionally biased region" description="Low complexity" evidence="9">
    <location>
        <begin position="57"/>
        <end position="67"/>
    </location>
</feature>
<dbReference type="InterPro" id="IPR043159">
    <property type="entry name" value="Lectin_gal-bd_sf"/>
</dbReference>
<keyword evidence="5" id="KW-0430">Lectin</keyword>
<dbReference type="InterPro" id="IPR000922">
    <property type="entry name" value="Lectin_gal-bd_dom"/>
</dbReference>
<evidence type="ECO:0000256" key="4">
    <source>
        <dbReference type="ARBA" id="ARBA00022692"/>
    </source>
</evidence>
<feature type="transmembrane region" description="Helical" evidence="10">
    <location>
        <begin position="367"/>
        <end position="388"/>
    </location>
</feature>
<sequence length="487" mass="53256">MDGSIYERYKAAGAHLINILFIYIARFSGSPAVLSMQRLILSHHSGTSMRANREPRGQTGRRVSRSGSGRIITCQGVLVEVMSGLHDAAVGCDGIPVLLYLHTILRNHTAHACDGETLSIECPSKTSVAVLSAFYGRRIPSENLCPAPTHDADVTEENTDCMSPVAVQKVMAECQDRTSCRILVTGRAFGLDPCPGTSKYLIVSYKCQPENHNTKLVCENERLRLLCRNKTVLAIYSAAFGRSLQGNPECPQESGAAPEMECLSPVALKRVTRRCEGRSNCSVQASAQSFGDPCLPGVRKHLQVSYVCAPRYLLEDVGRGSSDPFTITDYTHGGWYTGPGVVRPQNSMFFTSSLEMSAHIWGLPEKVALYFVSGICAGLLFLLCLLGLRSTLTRDVKDLISELGEELKEARDPGGELTDGFNDNDDASSDSSFRRLARSCRLAEIFSPELMVEMEEHWGEKELPNGNIYLPRDCSPYAAQRAEAASA</sequence>
<name>A0A8T2NDT7_9TELE</name>
<gene>
    <name evidence="12" type="ORF">JZ751_025491</name>
</gene>
<dbReference type="CDD" id="cd22828">
    <property type="entry name" value="Gal_Rha_Lectin_EVA1_EVA1C_rpt1"/>
    <property type="match status" value="1"/>
</dbReference>
<dbReference type="OrthoDB" id="5970528at2759"/>
<keyword evidence="4 10" id="KW-0812">Transmembrane</keyword>
<feature type="region of interest" description="Disordered" evidence="9">
    <location>
        <begin position="47"/>
        <end position="67"/>
    </location>
</feature>
<keyword evidence="7 10" id="KW-1133">Transmembrane helix</keyword>
<comment type="similarity">
    <text evidence="2">Belongs to the EVA1 family.</text>
</comment>
<evidence type="ECO:0000256" key="1">
    <source>
        <dbReference type="ARBA" id="ARBA00004167"/>
    </source>
</evidence>